<dbReference type="PRINTS" id="PR00987">
    <property type="entry name" value="TRNASYNTHGLU"/>
</dbReference>
<dbReference type="InterPro" id="IPR049940">
    <property type="entry name" value="GluQ/Sye"/>
</dbReference>
<evidence type="ECO:0000313" key="9">
    <source>
        <dbReference type="EMBL" id="KEO75296.1"/>
    </source>
</evidence>
<evidence type="ECO:0000256" key="3">
    <source>
        <dbReference type="ARBA" id="ARBA00022741"/>
    </source>
</evidence>
<dbReference type="STRING" id="1048983.EL17_01780"/>
<dbReference type="GO" id="GO:0005829">
    <property type="term" value="C:cytosol"/>
    <property type="evidence" value="ECO:0007669"/>
    <property type="project" value="TreeGrafter"/>
</dbReference>
<evidence type="ECO:0000256" key="6">
    <source>
        <dbReference type="ARBA" id="ARBA00023146"/>
    </source>
</evidence>
<dbReference type="EMBL" id="JMIH01000013">
    <property type="protein sequence ID" value="KEO75296.1"/>
    <property type="molecule type" value="Genomic_DNA"/>
</dbReference>
<keyword evidence="4" id="KW-0862">Zinc</keyword>
<dbReference type="InterPro" id="IPR001412">
    <property type="entry name" value="aa-tRNA-synth_I_CS"/>
</dbReference>
<dbReference type="PANTHER" id="PTHR43311:SF1">
    <property type="entry name" value="GLUTAMYL-Q TRNA(ASP) SYNTHETASE"/>
    <property type="match status" value="1"/>
</dbReference>
<dbReference type="Gene3D" id="3.40.50.620">
    <property type="entry name" value="HUPs"/>
    <property type="match status" value="1"/>
</dbReference>
<organism evidence="9 10">
    <name type="scientific">Anditalea andensis</name>
    <dbReference type="NCBI Taxonomy" id="1048983"/>
    <lineage>
        <taxon>Bacteria</taxon>
        <taxon>Pseudomonadati</taxon>
        <taxon>Bacteroidota</taxon>
        <taxon>Cytophagia</taxon>
        <taxon>Cytophagales</taxon>
        <taxon>Cytophagaceae</taxon>
        <taxon>Anditalea</taxon>
    </lineage>
</organism>
<dbReference type="Proteomes" id="UP000027821">
    <property type="component" value="Unassembled WGS sequence"/>
</dbReference>
<dbReference type="PANTHER" id="PTHR43311">
    <property type="entry name" value="GLUTAMATE--TRNA LIGASE"/>
    <property type="match status" value="1"/>
</dbReference>
<evidence type="ECO:0000256" key="4">
    <source>
        <dbReference type="ARBA" id="ARBA00022833"/>
    </source>
</evidence>
<keyword evidence="5 7" id="KW-0067">ATP-binding</keyword>
<evidence type="ECO:0000259" key="8">
    <source>
        <dbReference type="Pfam" id="PF00749"/>
    </source>
</evidence>
<dbReference type="GO" id="GO:0006424">
    <property type="term" value="P:glutamyl-tRNA aminoacylation"/>
    <property type="evidence" value="ECO:0007669"/>
    <property type="project" value="TreeGrafter"/>
</dbReference>
<dbReference type="AlphaFoldDB" id="A0A074KZ92"/>
<keyword evidence="10" id="KW-1185">Reference proteome</keyword>
<dbReference type="PROSITE" id="PS00178">
    <property type="entry name" value="AA_TRNA_LIGASE_I"/>
    <property type="match status" value="1"/>
</dbReference>
<dbReference type="Pfam" id="PF00749">
    <property type="entry name" value="tRNA-synt_1c"/>
    <property type="match status" value="1"/>
</dbReference>
<evidence type="ECO:0000256" key="7">
    <source>
        <dbReference type="RuleBase" id="RU363037"/>
    </source>
</evidence>
<evidence type="ECO:0000256" key="5">
    <source>
        <dbReference type="ARBA" id="ARBA00022840"/>
    </source>
</evidence>
<dbReference type="SUPFAM" id="SSF52374">
    <property type="entry name" value="Nucleotidylyl transferase"/>
    <property type="match status" value="1"/>
</dbReference>
<protein>
    <recommendedName>
        <fullName evidence="8">Glutamyl/glutaminyl-tRNA synthetase class Ib catalytic domain-containing protein</fullName>
    </recommendedName>
</protein>
<evidence type="ECO:0000256" key="2">
    <source>
        <dbReference type="ARBA" id="ARBA00022723"/>
    </source>
</evidence>
<dbReference type="eggNOG" id="COG0008">
    <property type="taxonomic scope" value="Bacteria"/>
</dbReference>
<comment type="caution">
    <text evidence="9">The sequence shown here is derived from an EMBL/GenBank/DDBJ whole genome shotgun (WGS) entry which is preliminary data.</text>
</comment>
<accession>A0A074KZ92</accession>
<dbReference type="InterPro" id="IPR000924">
    <property type="entry name" value="Glu/Gln-tRNA-synth"/>
</dbReference>
<dbReference type="InterPro" id="IPR020058">
    <property type="entry name" value="Glu/Gln-tRNA-synth_Ib_cat-dom"/>
</dbReference>
<proteinExistence type="inferred from homology"/>
<dbReference type="InterPro" id="IPR014729">
    <property type="entry name" value="Rossmann-like_a/b/a_fold"/>
</dbReference>
<evidence type="ECO:0000313" key="10">
    <source>
        <dbReference type="Proteomes" id="UP000027821"/>
    </source>
</evidence>
<keyword evidence="2" id="KW-0479">Metal-binding</keyword>
<keyword evidence="6 7" id="KW-0030">Aminoacyl-tRNA synthetase</keyword>
<keyword evidence="1 7" id="KW-0436">Ligase</keyword>
<comment type="similarity">
    <text evidence="7">Belongs to the class-I aminoacyl-tRNA synthetase family.</text>
</comment>
<evidence type="ECO:0000256" key="1">
    <source>
        <dbReference type="ARBA" id="ARBA00022598"/>
    </source>
</evidence>
<dbReference type="GO" id="GO:0004818">
    <property type="term" value="F:glutamate-tRNA ligase activity"/>
    <property type="evidence" value="ECO:0007669"/>
    <property type="project" value="TreeGrafter"/>
</dbReference>
<gene>
    <name evidence="9" type="ORF">EL17_01780</name>
</gene>
<reference evidence="9 10" key="1">
    <citation type="submission" date="2014-04" db="EMBL/GenBank/DDBJ databases">
        <title>Characterization and application of a salt tolerant electro-active bacterium.</title>
        <authorList>
            <person name="Yang L."/>
            <person name="Wei S."/>
            <person name="Tay Q.X.M."/>
        </authorList>
    </citation>
    <scope>NUCLEOTIDE SEQUENCE [LARGE SCALE GENOMIC DNA]</scope>
    <source>
        <strain evidence="9 10">LY1</strain>
    </source>
</reference>
<sequence>MRHSMFTKTRIAPTPSGYLHLGNVFNFLITAALARQNKATILLRIDDLDQSRTKRKYIEDIFTTLRFLEIPWDEGPTDILDFQKNWTQHNRISLYQDTLNSLVIKNQLFSCNCSRKKVGRESRDLSYPGICLSKNLSLKEKDRNWRIKIAMGEVADVKQIGGTIIPSRLPPALQYFIVKKKDGLPAYQLASVIDDIYFGVDTIIRGKDLQSSTIAQILLADKIHHNQFKDTAFYHHPLIMASQHLKLSKSAGSTSIFYMRQHGVTKAAIYQEISRLLLLPELISDFNDFVQLFNRGIILNNNLILKK</sequence>
<name>A0A074KZ92_9BACT</name>
<dbReference type="GO" id="GO:0005524">
    <property type="term" value="F:ATP binding"/>
    <property type="evidence" value="ECO:0007669"/>
    <property type="project" value="UniProtKB-KW"/>
</dbReference>
<keyword evidence="3 7" id="KW-0547">Nucleotide-binding</keyword>
<keyword evidence="7" id="KW-0648">Protein biosynthesis</keyword>
<feature type="domain" description="Glutamyl/glutaminyl-tRNA synthetase class Ib catalytic" evidence="8">
    <location>
        <begin position="8"/>
        <end position="286"/>
    </location>
</feature>